<keyword evidence="1" id="KW-0732">Signal</keyword>
<reference evidence="4" key="1">
    <citation type="submission" date="2017-02" db="UniProtKB">
        <authorList>
            <consortium name="WormBaseParasite"/>
        </authorList>
    </citation>
    <scope>IDENTIFICATION</scope>
</reference>
<keyword evidence="3" id="KW-1185">Reference proteome</keyword>
<dbReference type="WBParaSite" id="HPLM_0000092401-mRNA-1">
    <property type="protein sequence ID" value="HPLM_0000092401-mRNA-1"/>
    <property type="gene ID" value="HPLM_0000092401"/>
</dbReference>
<dbReference type="EMBL" id="UZAF01000976">
    <property type="protein sequence ID" value="VDO07053.1"/>
    <property type="molecule type" value="Genomic_DNA"/>
</dbReference>
<feature type="chain" id="PRO_5043123282" evidence="1">
    <location>
        <begin position="32"/>
        <end position="63"/>
    </location>
</feature>
<feature type="signal peptide" evidence="1">
    <location>
        <begin position="1"/>
        <end position="31"/>
    </location>
</feature>
<dbReference type="Proteomes" id="UP000268014">
    <property type="component" value="Unassembled WGS sequence"/>
</dbReference>
<evidence type="ECO:0000256" key="1">
    <source>
        <dbReference type="SAM" id="SignalP"/>
    </source>
</evidence>
<organism evidence="4">
    <name type="scientific">Haemonchus placei</name>
    <name type="common">Barber's pole worm</name>
    <dbReference type="NCBI Taxonomy" id="6290"/>
    <lineage>
        <taxon>Eukaryota</taxon>
        <taxon>Metazoa</taxon>
        <taxon>Ecdysozoa</taxon>
        <taxon>Nematoda</taxon>
        <taxon>Chromadorea</taxon>
        <taxon>Rhabditida</taxon>
        <taxon>Rhabditina</taxon>
        <taxon>Rhabditomorpha</taxon>
        <taxon>Strongyloidea</taxon>
        <taxon>Trichostrongylidae</taxon>
        <taxon>Haemonchus</taxon>
    </lineage>
</organism>
<evidence type="ECO:0000313" key="4">
    <source>
        <dbReference type="WBParaSite" id="HPLM_0000092401-mRNA-1"/>
    </source>
</evidence>
<proteinExistence type="predicted"/>
<reference evidence="2 3" key="2">
    <citation type="submission" date="2018-11" db="EMBL/GenBank/DDBJ databases">
        <authorList>
            <consortium name="Pathogen Informatics"/>
        </authorList>
    </citation>
    <scope>NUCLEOTIDE SEQUENCE [LARGE SCALE GENOMIC DNA]</scope>
    <source>
        <strain evidence="2 3">MHpl1</strain>
    </source>
</reference>
<sequence length="63" mass="6871">MGGAADRQSGPPSVPSVRVCVVLVLACDVLSRCCCPKRDQDNHLSGHGLETWRMWGTPLCFTR</sequence>
<protein>
    <submittedName>
        <fullName evidence="4">Secreted protein</fullName>
    </submittedName>
</protein>
<evidence type="ECO:0000313" key="3">
    <source>
        <dbReference type="Proteomes" id="UP000268014"/>
    </source>
</evidence>
<name>A0A0N4VUF7_HAEPC</name>
<gene>
    <name evidence="2" type="ORF">HPLM_LOCUS925</name>
</gene>
<evidence type="ECO:0000313" key="2">
    <source>
        <dbReference type="EMBL" id="VDO07053.1"/>
    </source>
</evidence>
<dbReference type="AlphaFoldDB" id="A0A0N4VUF7"/>
<accession>A0A0N4VUF7</accession>